<comment type="caution">
    <text evidence="1">The sequence shown here is derived from an EMBL/GenBank/DDBJ whole genome shotgun (WGS) entry which is preliminary data.</text>
</comment>
<dbReference type="NCBIfam" id="NF033682">
    <property type="entry name" value="retention_LapA"/>
    <property type="match status" value="1"/>
</dbReference>
<reference evidence="1" key="1">
    <citation type="submission" date="2022-01" db="EMBL/GenBank/DDBJ databases">
        <authorList>
            <person name="Jo J.-H."/>
            <person name="Im W.-T."/>
        </authorList>
    </citation>
    <scope>NUCLEOTIDE SEQUENCE</scope>
    <source>
        <strain evidence="1">XY25</strain>
    </source>
</reference>
<protein>
    <submittedName>
        <fullName evidence="1">Retention module-containing protein</fullName>
    </submittedName>
</protein>
<dbReference type="EMBL" id="JAKLTN010000006">
    <property type="protein sequence ID" value="MCG2578972.1"/>
    <property type="molecule type" value="Genomic_DNA"/>
</dbReference>
<dbReference type="Proteomes" id="UP001165384">
    <property type="component" value="Unassembled WGS sequence"/>
</dbReference>
<dbReference type="InterPro" id="IPR047777">
    <property type="entry name" value="LapA-like_RM"/>
</dbReference>
<name>A0ABS9K722_9RHOO</name>
<accession>A0ABS9K722</accession>
<organism evidence="1 2">
    <name type="scientific">Dechloromonas hankyongensis</name>
    <dbReference type="NCBI Taxonomy" id="2908002"/>
    <lineage>
        <taxon>Bacteria</taxon>
        <taxon>Pseudomonadati</taxon>
        <taxon>Pseudomonadota</taxon>
        <taxon>Betaproteobacteria</taxon>
        <taxon>Rhodocyclales</taxon>
        <taxon>Azonexaceae</taxon>
        <taxon>Dechloromonas</taxon>
    </lineage>
</organism>
<dbReference type="RefSeq" id="WP_275712388.1">
    <property type="nucleotide sequence ID" value="NZ_JAKLTN010000006.1"/>
</dbReference>
<sequence length="176" mass="17916">MAQAPIIAKVSVLSGQAYARDSAGNTRRLKLGDAIREGESVVAGQGANVVLALVDGREMTVRPGETAKIDAEVVAAVMPDGSDSAVVNNPQDFQKITQALQSGASLDDLLEDTAAGAGPQGGNEGHTFIEFLRIVESVDAQAYQFAGDRARPIDLAEAAPLIAGTAGTTEAAVAAG</sequence>
<evidence type="ECO:0000313" key="1">
    <source>
        <dbReference type="EMBL" id="MCG2578972.1"/>
    </source>
</evidence>
<keyword evidence="2" id="KW-1185">Reference proteome</keyword>
<evidence type="ECO:0000313" key="2">
    <source>
        <dbReference type="Proteomes" id="UP001165384"/>
    </source>
</evidence>
<gene>
    <name evidence="1" type="ORF">LZ012_18425</name>
</gene>
<proteinExistence type="predicted"/>
<feature type="non-terminal residue" evidence="1">
    <location>
        <position position="176"/>
    </location>
</feature>